<dbReference type="EMBL" id="UINC01006102">
    <property type="protein sequence ID" value="SVA25501.1"/>
    <property type="molecule type" value="Genomic_DNA"/>
</dbReference>
<dbReference type="AlphaFoldDB" id="A0A381UCN7"/>
<proteinExistence type="predicted"/>
<organism evidence="1">
    <name type="scientific">marine metagenome</name>
    <dbReference type="NCBI Taxonomy" id="408172"/>
    <lineage>
        <taxon>unclassified sequences</taxon>
        <taxon>metagenomes</taxon>
        <taxon>ecological metagenomes</taxon>
    </lineage>
</organism>
<evidence type="ECO:0000313" key="1">
    <source>
        <dbReference type="EMBL" id="SVA25501.1"/>
    </source>
</evidence>
<gene>
    <name evidence="1" type="ORF">METZ01_LOCUS78355</name>
</gene>
<accession>A0A381UCN7</accession>
<reference evidence="1" key="1">
    <citation type="submission" date="2018-05" db="EMBL/GenBank/DDBJ databases">
        <authorList>
            <person name="Lanie J.A."/>
            <person name="Ng W.-L."/>
            <person name="Kazmierczak K.M."/>
            <person name="Andrzejewski T.M."/>
            <person name="Davidsen T.M."/>
            <person name="Wayne K.J."/>
            <person name="Tettelin H."/>
            <person name="Glass J.I."/>
            <person name="Rusch D."/>
            <person name="Podicherti R."/>
            <person name="Tsui H.-C.T."/>
            <person name="Winkler M.E."/>
        </authorList>
    </citation>
    <scope>NUCLEOTIDE SEQUENCE</scope>
</reference>
<name>A0A381UCN7_9ZZZZ</name>
<protein>
    <submittedName>
        <fullName evidence="1">Uncharacterized protein</fullName>
    </submittedName>
</protein>
<sequence>MFQRLPDIKTGTFNQKSKAPLATF</sequence>